<evidence type="ECO:0000313" key="3">
    <source>
        <dbReference type="Proteomes" id="UP000008370"/>
    </source>
</evidence>
<reference evidence="2 3" key="1">
    <citation type="journal article" date="2012" name="BMC Genomics">
        <title>Comparative genomics of the white-rot fungi, Phanerochaete carnosa and P. chrysosporium, to elucidate the genetic basis of the distinct wood types they colonize.</title>
        <authorList>
            <person name="Suzuki H."/>
            <person name="MacDonald J."/>
            <person name="Syed K."/>
            <person name="Salamov A."/>
            <person name="Hori C."/>
            <person name="Aerts A."/>
            <person name="Henrissat B."/>
            <person name="Wiebenga A."/>
            <person name="vanKuyk P.A."/>
            <person name="Barry K."/>
            <person name="Lindquist E."/>
            <person name="LaButti K."/>
            <person name="Lapidus A."/>
            <person name="Lucas S."/>
            <person name="Coutinho P."/>
            <person name="Gong Y."/>
            <person name="Samejima M."/>
            <person name="Mahadevan R."/>
            <person name="Abou-Zaid M."/>
            <person name="de Vries R.P."/>
            <person name="Igarashi K."/>
            <person name="Yadav J.S."/>
            <person name="Grigoriev I.V."/>
            <person name="Master E.R."/>
        </authorList>
    </citation>
    <scope>NUCLEOTIDE SEQUENCE [LARGE SCALE GENOMIC DNA]</scope>
    <source>
        <strain evidence="2 3">HHB-10118-sp</strain>
    </source>
</reference>
<keyword evidence="3" id="KW-1185">Reference proteome</keyword>
<dbReference type="HOGENOM" id="CLU_024697_0_0_1"/>
<feature type="compositionally biased region" description="Polar residues" evidence="1">
    <location>
        <begin position="440"/>
        <end position="464"/>
    </location>
</feature>
<dbReference type="RefSeq" id="XP_007401665.1">
    <property type="nucleotide sequence ID" value="XM_007401603.1"/>
</dbReference>
<sequence>MGFFSSRRPEQIEEPLNHDATVVQVIRSRFYGSKQKGKGRETDTSYTSSIHSEIANNPDNQTSHDLGSLSKAERQPTSPSAVRPRPSNLSLSTEKPRPTTDVITISLAQRLDELATANTQGLLDNDEYRLLRQNLFERLAGGSSIPTETPLVPVAGPPKTPLSAHTRHTLSNFHVQAPRTPSIASKKSFQSTVSGFLKRTTSKKRNSLALDTAGSDASSMRSVPVSPSLTKRTSDSSLRKSRPSTTHDGDPFGSPRRTPVSKIFRSDTRSIRRAPSLPPSSFPTQALSAEARIVQMSAASTLEDDDERLQTAKEIRQEIELVEAEGRRLLDAFNGLELSTLVRRQRAPGRSPLAAASGMISSPIEANACSPTPSLRTGRDPDAMSVVSAHSGFSQTRSPSVKSRMRQLNASASAPVFQPVSLGRKTSMSSVSTRSRSGTAPSHQNSLGRHKLGSTSSVNLTRSTGHLPLPTLSEHEGPYISSPLRSAATTQSSVDNGTQDDDLAGLEAEMADIRKRRTEVTARYEARIEYLRARLKGAELRDKLMKK</sequence>
<protein>
    <submittedName>
        <fullName evidence="2">Uncharacterized protein</fullName>
    </submittedName>
</protein>
<feature type="compositionally biased region" description="Polar residues" evidence="1">
    <location>
        <begin position="391"/>
        <end position="412"/>
    </location>
</feature>
<dbReference type="Proteomes" id="UP000008370">
    <property type="component" value="Unassembled WGS sequence"/>
</dbReference>
<dbReference type="OrthoDB" id="3367070at2759"/>
<dbReference type="KEGG" id="pco:PHACADRAFT_179011"/>
<dbReference type="InParanoid" id="K5VS44"/>
<feature type="region of interest" description="Disordered" evidence="1">
    <location>
        <begin position="389"/>
        <end position="478"/>
    </location>
</feature>
<evidence type="ECO:0000256" key="1">
    <source>
        <dbReference type="SAM" id="MobiDB-lite"/>
    </source>
</evidence>
<feature type="region of interest" description="Disordered" evidence="1">
    <location>
        <begin position="29"/>
        <end position="98"/>
    </location>
</feature>
<dbReference type="AlphaFoldDB" id="K5VS44"/>
<proteinExistence type="predicted"/>
<organism evidence="2 3">
    <name type="scientific">Phanerochaete carnosa (strain HHB-10118-sp)</name>
    <name type="common">White-rot fungus</name>
    <name type="synonym">Peniophora carnosa</name>
    <dbReference type="NCBI Taxonomy" id="650164"/>
    <lineage>
        <taxon>Eukaryota</taxon>
        <taxon>Fungi</taxon>
        <taxon>Dikarya</taxon>
        <taxon>Basidiomycota</taxon>
        <taxon>Agaricomycotina</taxon>
        <taxon>Agaricomycetes</taxon>
        <taxon>Polyporales</taxon>
        <taxon>Phanerochaetaceae</taxon>
        <taxon>Phanerochaete</taxon>
    </lineage>
</organism>
<feature type="compositionally biased region" description="Polar residues" evidence="1">
    <location>
        <begin position="215"/>
        <end position="231"/>
    </location>
</feature>
<name>K5VS44_PHACS</name>
<dbReference type="EMBL" id="JH930480">
    <property type="protein sequence ID" value="EKM49600.1"/>
    <property type="molecule type" value="Genomic_DNA"/>
</dbReference>
<dbReference type="STRING" id="650164.K5VS44"/>
<feature type="compositionally biased region" description="Polar residues" evidence="1">
    <location>
        <begin position="44"/>
        <end position="65"/>
    </location>
</feature>
<gene>
    <name evidence="2" type="ORF">PHACADRAFT_179011</name>
</gene>
<feature type="compositionally biased region" description="Low complexity" evidence="1">
    <location>
        <begin position="424"/>
        <end position="439"/>
    </location>
</feature>
<evidence type="ECO:0000313" key="2">
    <source>
        <dbReference type="EMBL" id="EKM49600.1"/>
    </source>
</evidence>
<feature type="region of interest" description="Disordered" evidence="1">
    <location>
        <begin position="207"/>
        <end position="282"/>
    </location>
</feature>
<accession>K5VS44</accession>
<dbReference type="GeneID" id="18909880"/>